<dbReference type="eggNOG" id="COG0651">
    <property type="taxonomic scope" value="Bacteria"/>
</dbReference>
<feature type="transmembrane region" description="Helical" evidence="8">
    <location>
        <begin position="328"/>
        <end position="347"/>
    </location>
</feature>
<feature type="transmembrane region" description="Helical" evidence="8">
    <location>
        <begin position="501"/>
        <end position="524"/>
    </location>
</feature>
<feature type="domain" description="NADH:quinone oxidoreductase/Mrp antiporter transmembrane" evidence="9">
    <location>
        <begin position="115"/>
        <end position="413"/>
    </location>
</feature>
<proteinExistence type="predicted"/>
<keyword evidence="3 7" id="KW-0812">Transmembrane</keyword>
<dbReference type="GO" id="GO:0016491">
    <property type="term" value="F:oxidoreductase activity"/>
    <property type="evidence" value="ECO:0007669"/>
    <property type="project" value="UniProtKB-KW"/>
</dbReference>
<dbReference type="InterPro" id="IPR003918">
    <property type="entry name" value="NADH_UbQ_OxRdtase"/>
</dbReference>
<feature type="transmembrane region" description="Helical" evidence="8">
    <location>
        <begin position="119"/>
        <end position="136"/>
    </location>
</feature>
<dbReference type="PANTHER" id="PTHR42682:SF3">
    <property type="entry name" value="FORMATE HYDROGENLYASE SUBUNIT 3-RELATED"/>
    <property type="match status" value="1"/>
</dbReference>
<evidence type="ECO:0000256" key="5">
    <source>
        <dbReference type="ARBA" id="ARBA00023002"/>
    </source>
</evidence>
<dbReference type="GO" id="GO:0005886">
    <property type="term" value="C:plasma membrane"/>
    <property type="evidence" value="ECO:0007669"/>
    <property type="project" value="UniProtKB-SubCell"/>
</dbReference>
<comment type="subcellular location">
    <subcellularLocation>
        <location evidence="1">Cell membrane</location>
        <topology evidence="1">Multi-pass membrane protein</topology>
    </subcellularLocation>
    <subcellularLocation>
        <location evidence="7">Membrane</location>
        <topology evidence="7">Multi-pass membrane protein</topology>
    </subcellularLocation>
</comment>
<gene>
    <name evidence="10" type="ordered locus">CTN_1359</name>
</gene>
<reference evidence="10 11" key="1">
    <citation type="journal article" date="2009" name="Biosci. Biotechnol. Biochem.">
        <title>WeGAS: a web-based microbial genome annotation system.</title>
        <authorList>
            <person name="Lee D."/>
            <person name="Seo H."/>
            <person name="Park C."/>
            <person name="Park K."/>
        </authorList>
    </citation>
    <scope>NUCLEOTIDE SEQUENCE [LARGE SCALE GENOMIC DNA]</scope>
    <source>
        <strain evidence="11">ATCC 49049 / DSM 4359 / NBRC 107923 / NS-E</strain>
    </source>
</reference>
<dbReference type="RefSeq" id="WP_015919829.1">
    <property type="nucleotide sequence ID" value="NC_011978.1"/>
</dbReference>
<keyword evidence="11" id="KW-1185">Reference proteome</keyword>
<dbReference type="InterPro" id="IPR001750">
    <property type="entry name" value="ND/Mrp_TM"/>
</dbReference>
<feature type="transmembrane region" description="Helical" evidence="8">
    <location>
        <begin position="6"/>
        <end position="23"/>
    </location>
</feature>
<protein>
    <submittedName>
        <fullName evidence="10">NADH dehydrogenase</fullName>
    </submittedName>
</protein>
<feature type="transmembrane region" description="Helical" evidence="8">
    <location>
        <begin position="96"/>
        <end position="113"/>
    </location>
</feature>
<feature type="transmembrane region" description="Helical" evidence="8">
    <location>
        <begin position="68"/>
        <end position="89"/>
    </location>
</feature>
<feature type="transmembrane region" description="Helical" evidence="8">
    <location>
        <begin position="270"/>
        <end position="289"/>
    </location>
</feature>
<feature type="transmembrane region" description="Helical" evidence="8">
    <location>
        <begin position="239"/>
        <end position="258"/>
    </location>
</feature>
<evidence type="ECO:0000313" key="11">
    <source>
        <dbReference type="Proteomes" id="UP000000445"/>
    </source>
</evidence>
<dbReference type="InterPro" id="IPR052175">
    <property type="entry name" value="ComplexI-like_HydComp"/>
</dbReference>
<feature type="transmembrane region" description="Helical" evidence="8">
    <location>
        <begin position="599"/>
        <end position="622"/>
    </location>
</feature>
<evidence type="ECO:0000256" key="6">
    <source>
        <dbReference type="ARBA" id="ARBA00023136"/>
    </source>
</evidence>
<name>B9K9A2_THENN</name>
<dbReference type="AlphaFoldDB" id="B9K9A2"/>
<dbReference type="GO" id="GO:0008137">
    <property type="term" value="F:NADH dehydrogenase (ubiquinone) activity"/>
    <property type="evidence" value="ECO:0007669"/>
    <property type="project" value="InterPro"/>
</dbReference>
<evidence type="ECO:0000256" key="3">
    <source>
        <dbReference type="ARBA" id="ARBA00022692"/>
    </source>
</evidence>
<evidence type="ECO:0000256" key="7">
    <source>
        <dbReference type="RuleBase" id="RU000320"/>
    </source>
</evidence>
<evidence type="ECO:0000259" key="9">
    <source>
        <dbReference type="Pfam" id="PF00361"/>
    </source>
</evidence>
<feature type="transmembrane region" description="Helical" evidence="8">
    <location>
        <begin position="401"/>
        <end position="421"/>
    </location>
</feature>
<keyword evidence="2" id="KW-1003">Cell membrane</keyword>
<evidence type="ECO:0000256" key="4">
    <source>
        <dbReference type="ARBA" id="ARBA00022989"/>
    </source>
</evidence>
<sequence length="624" mass="70306">MTASLITLMVLSVVVYFISKMNWKLGTIVNFLVGLFSMFYVFTLKIGFSETIVLFGQKLYFEWTDVSFYFSMVSLMVIVAIMFFSIRWLETQRYRAAFNMFVLMVTAGSLGVFMAADLITLYIFWEIAVLSSLLVVPMGKEEAKRAAVVYAVMSAVGTYAFLYGAFLIYQRYGTFRISSVVQSMVNDTSTGFKLAVFLLLSLAGIAKSGIFPLHTWIRKTYALSPDAFSSILSGQLSKLGNYIFTLVIAVVPSLKVFSDLIVYSNVPLPNYLLITLGNISIVIGTLMAIKQDDMKMLMAFSSVANGGYILVGLGTMDPLGFEGGMFHIFNHAVASAVIFMAFAAVIYRTKTSKISEMGGLIHKMPITFLAYLFSIISLAGIPPMSGFISKWMIYQALVRKGMFITAFLAFFGSIGSFLYVFRPLAGVFLGQLPKKYREVREAPVVMLVPMALLVLVSFFLGVWPFPVLQTIENIRMDLGVATSFKIVDRENWLIRGFAGSWNTVLVFSLFLTGFVVAYILYSLFPRARKVDLMAPHREEGTPLNVYTGGEFIYSPDLYHYNTNFYAGFERMYRNHPSWEGITSAIGKLFHDIGEWFHRWFFASSASVYTFWVVATLLLIFWVRW</sequence>
<keyword evidence="5" id="KW-0560">Oxidoreductase</keyword>
<dbReference type="Proteomes" id="UP000000445">
    <property type="component" value="Chromosome"/>
</dbReference>
<organism evidence="10 11">
    <name type="scientific">Thermotoga neapolitana (strain ATCC 49049 / DSM 4359 / NBRC 107923 / NS-E)</name>
    <dbReference type="NCBI Taxonomy" id="309803"/>
    <lineage>
        <taxon>Bacteria</taxon>
        <taxon>Thermotogati</taxon>
        <taxon>Thermotogota</taxon>
        <taxon>Thermotogae</taxon>
        <taxon>Thermotogales</taxon>
        <taxon>Thermotogaceae</taxon>
        <taxon>Thermotoga</taxon>
    </lineage>
</organism>
<evidence type="ECO:0000256" key="1">
    <source>
        <dbReference type="ARBA" id="ARBA00004651"/>
    </source>
</evidence>
<dbReference type="PANTHER" id="PTHR42682">
    <property type="entry name" value="HYDROGENASE-4 COMPONENT F"/>
    <property type="match status" value="1"/>
</dbReference>
<accession>B9K9A2</accession>
<feature type="transmembrane region" description="Helical" evidence="8">
    <location>
        <begin position="368"/>
        <end position="389"/>
    </location>
</feature>
<dbReference type="EMBL" id="CP000916">
    <property type="protein sequence ID" value="ACM23535.1"/>
    <property type="molecule type" value="Genomic_DNA"/>
</dbReference>
<feature type="transmembrane region" description="Helical" evidence="8">
    <location>
        <begin position="192"/>
        <end position="213"/>
    </location>
</feature>
<evidence type="ECO:0000313" key="10">
    <source>
        <dbReference type="EMBL" id="ACM23535.1"/>
    </source>
</evidence>
<dbReference type="GO" id="GO:0042773">
    <property type="term" value="P:ATP synthesis coupled electron transport"/>
    <property type="evidence" value="ECO:0007669"/>
    <property type="project" value="InterPro"/>
</dbReference>
<feature type="transmembrane region" description="Helical" evidence="8">
    <location>
        <begin position="296"/>
        <end position="316"/>
    </location>
</feature>
<feature type="transmembrane region" description="Helical" evidence="8">
    <location>
        <begin position="442"/>
        <end position="463"/>
    </location>
</feature>
<evidence type="ECO:0000256" key="8">
    <source>
        <dbReference type="SAM" id="Phobius"/>
    </source>
</evidence>
<evidence type="ECO:0000256" key="2">
    <source>
        <dbReference type="ARBA" id="ARBA00022475"/>
    </source>
</evidence>
<feature type="transmembrane region" description="Helical" evidence="8">
    <location>
        <begin position="28"/>
        <end position="48"/>
    </location>
</feature>
<dbReference type="PRINTS" id="PR01437">
    <property type="entry name" value="NUOXDRDTASE4"/>
</dbReference>
<feature type="transmembrane region" description="Helical" evidence="8">
    <location>
        <begin position="148"/>
        <end position="172"/>
    </location>
</feature>
<dbReference type="STRING" id="309803.CTN_1359"/>
<dbReference type="HOGENOM" id="CLU_007100_9_5_0"/>
<keyword evidence="4 8" id="KW-1133">Transmembrane helix</keyword>
<dbReference type="NCBIfam" id="NF006419">
    <property type="entry name" value="PRK08668.1"/>
    <property type="match status" value="1"/>
</dbReference>
<keyword evidence="6 8" id="KW-0472">Membrane</keyword>
<dbReference type="Pfam" id="PF00361">
    <property type="entry name" value="Proton_antipo_M"/>
    <property type="match status" value="1"/>
</dbReference>
<dbReference type="KEGG" id="tna:CTN_1359"/>